<accession>A0A1E4S6C4</accession>
<dbReference type="GeneID" id="30988017"/>
<dbReference type="PANTHER" id="PTHR45649">
    <property type="entry name" value="AMINO-ACID PERMEASE BAT1"/>
    <property type="match status" value="1"/>
</dbReference>
<dbReference type="AlphaFoldDB" id="A0A1E4S6C4"/>
<keyword evidence="9" id="KW-1185">Reference proteome</keyword>
<evidence type="ECO:0000313" key="9">
    <source>
        <dbReference type="Proteomes" id="UP000094389"/>
    </source>
</evidence>
<dbReference type="Gene3D" id="1.20.1740.10">
    <property type="entry name" value="Amino acid/polyamine transporter I"/>
    <property type="match status" value="1"/>
</dbReference>
<reference evidence="8 9" key="1">
    <citation type="journal article" date="2016" name="Proc. Natl. Acad. Sci. U.S.A.">
        <title>Comparative genomics of biotechnologically important yeasts.</title>
        <authorList>
            <person name="Riley R."/>
            <person name="Haridas S."/>
            <person name="Wolfe K.H."/>
            <person name="Lopes M.R."/>
            <person name="Hittinger C.T."/>
            <person name="Goeker M."/>
            <person name="Salamov A.A."/>
            <person name="Wisecaver J.H."/>
            <person name="Long T.M."/>
            <person name="Calvey C.H."/>
            <person name="Aerts A.L."/>
            <person name="Barry K.W."/>
            <person name="Choi C."/>
            <person name="Clum A."/>
            <person name="Coughlan A.Y."/>
            <person name="Deshpande S."/>
            <person name="Douglass A.P."/>
            <person name="Hanson S.J."/>
            <person name="Klenk H.-P."/>
            <person name="LaButti K.M."/>
            <person name="Lapidus A."/>
            <person name="Lindquist E.A."/>
            <person name="Lipzen A.M."/>
            <person name="Meier-Kolthoff J.P."/>
            <person name="Ohm R.A."/>
            <person name="Otillar R.P."/>
            <person name="Pangilinan J.L."/>
            <person name="Peng Y."/>
            <person name="Rokas A."/>
            <person name="Rosa C.A."/>
            <person name="Scheuner C."/>
            <person name="Sibirny A.A."/>
            <person name="Slot J.C."/>
            <person name="Stielow J.B."/>
            <person name="Sun H."/>
            <person name="Kurtzman C.P."/>
            <person name="Blackwell M."/>
            <person name="Grigoriev I.V."/>
            <person name="Jeffries T.W."/>
        </authorList>
    </citation>
    <scope>NUCLEOTIDE SEQUENCE [LARGE SCALE GENOMIC DNA]</scope>
    <source>
        <strain evidence="9">ATCC 18201 / CBS 1600 / BCRC 20928 / JCM 3617 / NBRC 0987 / NRRL Y-1542</strain>
    </source>
</reference>
<evidence type="ECO:0000256" key="1">
    <source>
        <dbReference type="ARBA" id="ARBA00004141"/>
    </source>
</evidence>
<feature type="compositionally biased region" description="Polar residues" evidence="6">
    <location>
        <begin position="16"/>
        <end position="26"/>
    </location>
</feature>
<dbReference type="InterPro" id="IPR002293">
    <property type="entry name" value="AA/rel_permease1"/>
</dbReference>
<evidence type="ECO:0000256" key="5">
    <source>
        <dbReference type="ARBA" id="ARBA00023136"/>
    </source>
</evidence>
<dbReference type="GO" id="GO:0016020">
    <property type="term" value="C:membrane"/>
    <property type="evidence" value="ECO:0007669"/>
    <property type="project" value="UniProtKB-SubCell"/>
</dbReference>
<sequence>MSSSNTIKSTDKKQCYPTNSVQSETNSFERGDIGNTTLDEVDKEASFVFKDFENNTGWSSAGIAFIVGLINPAWSFSCLDCATHTAEEIVEPERWIPVSILSTVAIRFATPFCYAISMFFCIRNLDAILSSTTRVPILDIFYQALGNKHGALCLASDNIKHDPFWMAVVLVAMILYALIYTFAEDHPKIRTVIAVYCQYLIQLRNTSTGVALLLNFPKMY</sequence>
<keyword evidence="5 7" id="KW-0472">Membrane</keyword>
<dbReference type="PANTHER" id="PTHR45649:SF7">
    <property type="entry name" value="CHOLINE TRANSPORT PROTEIN"/>
    <property type="match status" value="1"/>
</dbReference>
<dbReference type="EMBL" id="KV453927">
    <property type="protein sequence ID" value="ODV75077.1"/>
    <property type="molecule type" value="Genomic_DNA"/>
</dbReference>
<feature type="region of interest" description="Disordered" evidence="6">
    <location>
        <begin position="1"/>
        <end position="33"/>
    </location>
</feature>
<organism evidence="8 9">
    <name type="scientific">Cyberlindnera jadinii (strain ATCC 18201 / CBS 1600 / BCRC 20928 / JCM 3617 / NBRC 0987 / NRRL Y-1542)</name>
    <name type="common">Torula yeast</name>
    <name type="synonym">Candida utilis</name>
    <dbReference type="NCBI Taxonomy" id="983966"/>
    <lineage>
        <taxon>Eukaryota</taxon>
        <taxon>Fungi</taxon>
        <taxon>Dikarya</taxon>
        <taxon>Ascomycota</taxon>
        <taxon>Saccharomycotina</taxon>
        <taxon>Saccharomycetes</taxon>
        <taxon>Phaffomycetales</taxon>
        <taxon>Phaffomycetaceae</taxon>
        <taxon>Cyberlindnera</taxon>
    </lineage>
</organism>
<protein>
    <submittedName>
        <fullName evidence="8">Uncharacterized protein</fullName>
    </submittedName>
</protein>
<dbReference type="Pfam" id="PF13520">
    <property type="entry name" value="AA_permease_2"/>
    <property type="match status" value="1"/>
</dbReference>
<dbReference type="RefSeq" id="XP_020072116.1">
    <property type="nucleotide sequence ID" value="XM_020213621.1"/>
</dbReference>
<evidence type="ECO:0000256" key="7">
    <source>
        <dbReference type="SAM" id="Phobius"/>
    </source>
</evidence>
<dbReference type="STRING" id="983966.A0A1E4S6C4"/>
<dbReference type="GO" id="GO:0022857">
    <property type="term" value="F:transmembrane transporter activity"/>
    <property type="evidence" value="ECO:0007669"/>
    <property type="project" value="InterPro"/>
</dbReference>
<keyword evidence="3 7" id="KW-0812">Transmembrane</keyword>
<comment type="subcellular location">
    <subcellularLocation>
        <location evidence="1">Membrane</location>
        <topology evidence="1">Multi-pass membrane protein</topology>
    </subcellularLocation>
</comment>
<keyword evidence="2" id="KW-0813">Transport</keyword>
<feature type="transmembrane region" description="Helical" evidence="7">
    <location>
        <begin position="164"/>
        <end position="183"/>
    </location>
</feature>
<evidence type="ECO:0000256" key="6">
    <source>
        <dbReference type="SAM" id="MobiDB-lite"/>
    </source>
</evidence>
<gene>
    <name evidence="8" type="ORF">CYBJADRAFT_161549</name>
</gene>
<evidence type="ECO:0000313" key="8">
    <source>
        <dbReference type="EMBL" id="ODV75077.1"/>
    </source>
</evidence>
<evidence type="ECO:0000256" key="2">
    <source>
        <dbReference type="ARBA" id="ARBA00022448"/>
    </source>
</evidence>
<dbReference type="Proteomes" id="UP000094389">
    <property type="component" value="Unassembled WGS sequence"/>
</dbReference>
<keyword evidence="4 7" id="KW-1133">Transmembrane helix</keyword>
<name>A0A1E4S6C4_CYBJN</name>
<evidence type="ECO:0000256" key="4">
    <source>
        <dbReference type="ARBA" id="ARBA00022989"/>
    </source>
</evidence>
<proteinExistence type="predicted"/>
<dbReference type="OrthoDB" id="2417308at2759"/>
<evidence type="ECO:0000256" key="3">
    <source>
        <dbReference type="ARBA" id="ARBA00022692"/>
    </source>
</evidence>